<evidence type="ECO:0000256" key="1">
    <source>
        <dbReference type="SAM" id="MobiDB-lite"/>
    </source>
</evidence>
<sequence length="78" mass="9009">LGICEKKKEKVREEDEGQVEGHWNDKPSQITFSRTFQSLCIFGLRVNLKRKRVVPLTIDKEDENASAEEGDTREEETS</sequence>
<accession>K0S4Z3</accession>
<proteinExistence type="predicted"/>
<gene>
    <name evidence="2" type="ORF">THAOC_24187</name>
</gene>
<keyword evidence="3" id="KW-1185">Reference proteome</keyword>
<feature type="region of interest" description="Disordered" evidence="1">
    <location>
        <begin position="1"/>
        <end position="22"/>
    </location>
</feature>
<feature type="compositionally biased region" description="Acidic residues" evidence="1">
    <location>
        <begin position="60"/>
        <end position="78"/>
    </location>
</feature>
<dbReference type="AlphaFoldDB" id="K0S4Z3"/>
<reference evidence="2 3" key="1">
    <citation type="journal article" date="2012" name="Genome Biol.">
        <title>Genome and low-iron response of an oceanic diatom adapted to chronic iron limitation.</title>
        <authorList>
            <person name="Lommer M."/>
            <person name="Specht M."/>
            <person name="Roy A.S."/>
            <person name="Kraemer L."/>
            <person name="Andreson R."/>
            <person name="Gutowska M.A."/>
            <person name="Wolf J."/>
            <person name="Bergner S.V."/>
            <person name="Schilhabel M.B."/>
            <person name="Klostermeier U.C."/>
            <person name="Beiko R.G."/>
            <person name="Rosenstiel P."/>
            <person name="Hippler M."/>
            <person name="Laroche J."/>
        </authorList>
    </citation>
    <scope>NUCLEOTIDE SEQUENCE [LARGE SCALE GENOMIC DNA]</scope>
    <source>
        <strain evidence="2 3">CCMP1005</strain>
    </source>
</reference>
<name>K0S4Z3_THAOC</name>
<feature type="non-terminal residue" evidence="2">
    <location>
        <position position="1"/>
    </location>
</feature>
<evidence type="ECO:0000313" key="3">
    <source>
        <dbReference type="Proteomes" id="UP000266841"/>
    </source>
</evidence>
<comment type="caution">
    <text evidence="2">The sequence shown here is derived from an EMBL/GenBank/DDBJ whole genome shotgun (WGS) entry which is preliminary data.</text>
</comment>
<feature type="compositionally biased region" description="Basic and acidic residues" evidence="1">
    <location>
        <begin position="1"/>
        <end position="13"/>
    </location>
</feature>
<dbReference type="EMBL" id="AGNL01032658">
    <property type="protein sequence ID" value="EJK56001.1"/>
    <property type="molecule type" value="Genomic_DNA"/>
</dbReference>
<feature type="region of interest" description="Disordered" evidence="1">
    <location>
        <begin position="58"/>
        <end position="78"/>
    </location>
</feature>
<evidence type="ECO:0000313" key="2">
    <source>
        <dbReference type="EMBL" id="EJK56001.1"/>
    </source>
</evidence>
<protein>
    <submittedName>
        <fullName evidence="2">Uncharacterized protein</fullName>
    </submittedName>
</protein>
<organism evidence="2 3">
    <name type="scientific">Thalassiosira oceanica</name>
    <name type="common">Marine diatom</name>
    <dbReference type="NCBI Taxonomy" id="159749"/>
    <lineage>
        <taxon>Eukaryota</taxon>
        <taxon>Sar</taxon>
        <taxon>Stramenopiles</taxon>
        <taxon>Ochrophyta</taxon>
        <taxon>Bacillariophyta</taxon>
        <taxon>Coscinodiscophyceae</taxon>
        <taxon>Thalassiosirophycidae</taxon>
        <taxon>Thalassiosirales</taxon>
        <taxon>Thalassiosiraceae</taxon>
        <taxon>Thalassiosira</taxon>
    </lineage>
</organism>
<dbReference type="Proteomes" id="UP000266841">
    <property type="component" value="Unassembled WGS sequence"/>
</dbReference>